<sequence length="157" mass="17482">MSKGPPSDNVVRFPPLPRLPPPPRFPQDPRQRQTSRILGGIARAVSNEMVVSGPNLVKGFPASAVDLGRLKTALERGVHRLDAEQVAERWDEVFAWMCRVVGAWVQRSKMLRIVQCEGGIRVEIQTQDDHGYYDYAFDVFPGRTTGAAARKRKGTNG</sequence>
<evidence type="ECO:0000313" key="3">
    <source>
        <dbReference type="Proteomes" id="UP000309215"/>
    </source>
</evidence>
<dbReference type="OrthoDB" id="5529120at2"/>
<protein>
    <submittedName>
        <fullName evidence="2">Uncharacterized protein</fullName>
    </submittedName>
</protein>
<reference evidence="2 3" key="1">
    <citation type="submission" date="2019-04" db="EMBL/GenBank/DDBJ databases">
        <authorList>
            <person name="Li Y."/>
            <person name="Wang J."/>
        </authorList>
    </citation>
    <scope>NUCLEOTIDE SEQUENCE [LARGE SCALE GENOMIC DNA]</scope>
    <source>
        <strain evidence="2 3">DSM 14668</strain>
    </source>
</reference>
<proteinExistence type="predicted"/>
<gene>
    <name evidence="2" type="ORF">E8A74_38970</name>
</gene>
<organism evidence="2 3">
    <name type="scientific">Polyangium fumosum</name>
    <dbReference type="NCBI Taxonomy" id="889272"/>
    <lineage>
        <taxon>Bacteria</taxon>
        <taxon>Pseudomonadati</taxon>
        <taxon>Myxococcota</taxon>
        <taxon>Polyangia</taxon>
        <taxon>Polyangiales</taxon>
        <taxon>Polyangiaceae</taxon>
        <taxon>Polyangium</taxon>
    </lineage>
</organism>
<dbReference type="Proteomes" id="UP000309215">
    <property type="component" value="Unassembled WGS sequence"/>
</dbReference>
<keyword evidence="3" id="KW-1185">Reference proteome</keyword>
<name>A0A4U1IX00_9BACT</name>
<feature type="region of interest" description="Disordered" evidence="1">
    <location>
        <begin position="1"/>
        <end position="33"/>
    </location>
</feature>
<evidence type="ECO:0000313" key="2">
    <source>
        <dbReference type="EMBL" id="TKC99122.1"/>
    </source>
</evidence>
<dbReference type="EMBL" id="SSMQ01000060">
    <property type="protein sequence ID" value="TKC99122.1"/>
    <property type="molecule type" value="Genomic_DNA"/>
</dbReference>
<dbReference type="RefSeq" id="WP_136934185.1">
    <property type="nucleotide sequence ID" value="NZ_SSMQ01000060.1"/>
</dbReference>
<accession>A0A4U1IX00</accession>
<comment type="caution">
    <text evidence="2">The sequence shown here is derived from an EMBL/GenBank/DDBJ whole genome shotgun (WGS) entry which is preliminary data.</text>
</comment>
<dbReference type="AlphaFoldDB" id="A0A4U1IX00"/>
<evidence type="ECO:0000256" key="1">
    <source>
        <dbReference type="SAM" id="MobiDB-lite"/>
    </source>
</evidence>
<feature type="compositionally biased region" description="Pro residues" evidence="1">
    <location>
        <begin position="14"/>
        <end position="26"/>
    </location>
</feature>